<comment type="catalytic activity">
    <reaction evidence="21">
        <text>a 1,2-diacyl-sn-glycerol + ATP = a 1,2-diacyl-sn-glycero-3-phosphate + ADP + H(+)</text>
        <dbReference type="Rhea" id="RHEA:10272"/>
        <dbReference type="ChEBI" id="CHEBI:15378"/>
        <dbReference type="ChEBI" id="CHEBI:17815"/>
        <dbReference type="ChEBI" id="CHEBI:30616"/>
        <dbReference type="ChEBI" id="CHEBI:58608"/>
        <dbReference type="ChEBI" id="CHEBI:456216"/>
        <dbReference type="EC" id="2.7.1.107"/>
    </reaction>
</comment>
<reference evidence="22 23" key="1">
    <citation type="submission" date="2021-01" db="EMBL/GenBank/DDBJ databases">
        <authorList>
            <person name="Ruan W."/>
            <person name="Khan S.A."/>
            <person name="Jeon C.O."/>
        </authorList>
    </citation>
    <scope>NUCLEOTIDE SEQUENCE [LARGE SCALE GENOMIC DNA]</scope>
    <source>
        <strain evidence="22 23">R798</strain>
    </source>
</reference>
<keyword evidence="23" id="KW-1185">Reference proteome</keyword>
<gene>
    <name evidence="22" type="ORF">I4X03_017735</name>
</gene>
<evidence type="ECO:0000256" key="12">
    <source>
        <dbReference type="ARBA" id="ARBA00022741"/>
    </source>
</evidence>
<dbReference type="PANTHER" id="PTHR34299:SF1">
    <property type="entry name" value="DIACYLGLYCEROL KINASE"/>
    <property type="match status" value="1"/>
</dbReference>
<keyword evidence="9 21" id="KW-0808">Transferase</keyword>
<evidence type="ECO:0000256" key="6">
    <source>
        <dbReference type="ARBA" id="ARBA00022475"/>
    </source>
</evidence>
<dbReference type="Pfam" id="PF01219">
    <property type="entry name" value="DAGK_prokar"/>
    <property type="match status" value="1"/>
</dbReference>
<organism evidence="22 23">
    <name type="scientific">Massilia soli</name>
    <dbReference type="NCBI Taxonomy" id="2792854"/>
    <lineage>
        <taxon>Bacteria</taxon>
        <taxon>Pseudomonadati</taxon>
        <taxon>Pseudomonadota</taxon>
        <taxon>Betaproteobacteria</taxon>
        <taxon>Burkholderiales</taxon>
        <taxon>Oxalobacteraceae</taxon>
        <taxon>Telluria group</taxon>
        <taxon>Massilia</taxon>
    </lineage>
</organism>
<keyword evidence="7" id="KW-0444">Lipid biosynthesis</keyword>
<evidence type="ECO:0000256" key="10">
    <source>
        <dbReference type="ARBA" id="ARBA00022692"/>
    </source>
</evidence>
<keyword evidence="14 21" id="KW-0067">ATP-binding</keyword>
<evidence type="ECO:0000256" key="3">
    <source>
        <dbReference type="ARBA" id="ARBA00005967"/>
    </source>
</evidence>
<keyword evidence="8 21" id="KW-0997">Cell inner membrane</keyword>
<dbReference type="GO" id="GO:0016301">
    <property type="term" value="F:kinase activity"/>
    <property type="evidence" value="ECO:0007669"/>
    <property type="project" value="UniProtKB-KW"/>
</dbReference>
<dbReference type="InterPro" id="IPR000829">
    <property type="entry name" value="DAGK"/>
</dbReference>
<name>A0ABS7ST47_9BURK</name>
<feature type="transmembrane region" description="Helical" evidence="21">
    <location>
        <begin position="104"/>
        <end position="123"/>
    </location>
</feature>
<evidence type="ECO:0000256" key="19">
    <source>
        <dbReference type="ARBA" id="ARBA00023209"/>
    </source>
</evidence>
<reference evidence="22 23" key="2">
    <citation type="submission" date="2021-08" db="EMBL/GenBank/DDBJ databases">
        <title>Massilia sp. R798.</title>
        <authorList>
            <person name="Baek J.H."/>
            <person name="Jung H.S."/>
            <person name="Kim K.R."/>
            <person name="Jeon C.O."/>
        </authorList>
    </citation>
    <scope>NUCLEOTIDE SEQUENCE [LARGE SCALE GENOMIC DNA]</scope>
    <source>
        <strain evidence="22 23">R798</strain>
    </source>
</reference>
<evidence type="ECO:0000256" key="7">
    <source>
        <dbReference type="ARBA" id="ARBA00022516"/>
    </source>
</evidence>
<evidence type="ECO:0000256" key="14">
    <source>
        <dbReference type="ARBA" id="ARBA00022840"/>
    </source>
</evidence>
<dbReference type="Proteomes" id="UP000809349">
    <property type="component" value="Unassembled WGS sequence"/>
</dbReference>
<evidence type="ECO:0000256" key="2">
    <source>
        <dbReference type="ARBA" id="ARBA00004429"/>
    </source>
</evidence>
<evidence type="ECO:0000256" key="9">
    <source>
        <dbReference type="ARBA" id="ARBA00022679"/>
    </source>
</evidence>
<dbReference type="EC" id="2.7.1.107" evidence="4 21"/>
<dbReference type="Gene3D" id="1.10.287.3610">
    <property type="match status" value="1"/>
</dbReference>
<evidence type="ECO:0000256" key="5">
    <source>
        <dbReference type="ARBA" id="ARBA00017575"/>
    </source>
</evidence>
<keyword evidence="20 21" id="KW-1208">Phospholipid metabolism</keyword>
<dbReference type="CDD" id="cd14264">
    <property type="entry name" value="DAGK_IM"/>
    <property type="match status" value="1"/>
</dbReference>
<dbReference type="PANTHER" id="PTHR34299">
    <property type="entry name" value="DIACYLGLYCEROL KINASE"/>
    <property type="match status" value="1"/>
</dbReference>
<feature type="transmembrane region" description="Helical" evidence="21">
    <location>
        <begin position="39"/>
        <end position="58"/>
    </location>
</feature>
<keyword evidence="15" id="KW-0460">Magnesium</keyword>
<evidence type="ECO:0000256" key="8">
    <source>
        <dbReference type="ARBA" id="ARBA00022519"/>
    </source>
</evidence>
<keyword evidence="13 21" id="KW-0418">Kinase</keyword>
<keyword evidence="19" id="KW-0594">Phospholipid biosynthesis</keyword>
<dbReference type="InterPro" id="IPR036945">
    <property type="entry name" value="DAGK_sf"/>
</dbReference>
<comment type="caution">
    <text evidence="22">The sequence shown here is derived from an EMBL/GenBank/DDBJ whole genome shotgun (WGS) entry which is preliminary data.</text>
</comment>
<keyword evidence="6" id="KW-1003">Cell membrane</keyword>
<keyword evidence="12 21" id="KW-0547">Nucleotide-binding</keyword>
<dbReference type="PROSITE" id="PS01069">
    <property type="entry name" value="DAGK_PROKAR"/>
    <property type="match status" value="1"/>
</dbReference>
<evidence type="ECO:0000256" key="17">
    <source>
        <dbReference type="ARBA" id="ARBA00023098"/>
    </source>
</evidence>
<evidence type="ECO:0000256" key="18">
    <source>
        <dbReference type="ARBA" id="ARBA00023136"/>
    </source>
</evidence>
<evidence type="ECO:0000313" key="22">
    <source>
        <dbReference type="EMBL" id="MBZ2209114.1"/>
    </source>
</evidence>
<evidence type="ECO:0000313" key="23">
    <source>
        <dbReference type="Proteomes" id="UP000809349"/>
    </source>
</evidence>
<dbReference type="RefSeq" id="WP_223469587.1">
    <property type="nucleotide sequence ID" value="NZ_JAFBIL020000007.1"/>
</dbReference>
<keyword evidence="17 21" id="KW-0443">Lipid metabolism</keyword>
<dbReference type="InterPro" id="IPR033718">
    <property type="entry name" value="DAGK_prok"/>
</dbReference>
<sequence length="129" mass="14260">MEQQPVSQFKSKGGFRRIIAAFVNSIDGFRAAWGNEYAFRQEVIVVLIATVVALMLPISAFQKVFLISVLLLVLLVEIINSAIEAVVDRISLERHPLSKRAKDLGSAAVALSIMIAALAWIVVLSNRYY</sequence>
<comment type="subcellular location">
    <subcellularLocation>
        <location evidence="2 21">Cell inner membrane</location>
        <topology evidence="2 21">Multi-pass membrane protein</topology>
    </subcellularLocation>
</comment>
<evidence type="ECO:0000256" key="20">
    <source>
        <dbReference type="ARBA" id="ARBA00023264"/>
    </source>
</evidence>
<protein>
    <recommendedName>
        <fullName evidence="5 21">Diacylglycerol kinase</fullName>
        <ecNumber evidence="4 21">2.7.1.107</ecNumber>
    </recommendedName>
</protein>
<evidence type="ECO:0000256" key="13">
    <source>
        <dbReference type="ARBA" id="ARBA00022777"/>
    </source>
</evidence>
<evidence type="ECO:0000256" key="15">
    <source>
        <dbReference type="ARBA" id="ARBA00022842"/>
    </source>
</evidence>
<comment type="function">
    <text evidence="21">Catalyzes the ATP-dependent phosphorylation of sn-l,2-diacylglycerol (DAG) to phosphatidic acid. Involved in the recycling of diacylglycerol produced as a by-product during membrane-derived oligosaccharide (MDO) biosynthesis.</text>
</comment>
<keyword evidence="10 21" id="KW-0812">Transmembrane</keyword>
<keyword evidence="11" id="KW-0479">Metal-binding</keyword>
<evidence type="ECO:0000256" key="4">
    <source>
        <dbReference type="ARBA" id="ARBA00012133"/>
    </source>
</evidence>
<accession>A0ABS7ST47</accession>
<keyword evidence="18 21" id="KW-0472">Membrane</keyword>
<dbReference type="EMBL" id="JAFBIL020000007">
    <property type="protein sequence ID" value="MBZ2209114.1"/>
    <property type="molecule type" value="Genomic_DNA"/>
</dbReference>
<evidence type="ECO:0000256" key="1">
    <source>
        <dbReference type="ARBA" id="ARBA00001946"/>
    </source>
</evidence>
<comment type="similarity">
    <text evidence="3 21">Belongs to the bacterial diacylglycerol kinase family.</text>
</comment>
<evidence type="ECO:0000256" key="21">
    <source>
        <dbReference type="RuleBase" id="RU363065"/>
    </source>
</evidence>
<feature type="transmembrane region" description="Helical" evidence="21">
    <location>
        <begin position="64"/>
        <end position="83"/>
    </location>
</feature>
<evidence type="ECO:0000256" key="11">
    <source>
        <dbReference type="ARBA" id="ARBA00022723"/>
    </source>
</evidence>
<evidence type="ECO:0000256" key="16">
    <source>
        <dbReference type="ARBA" id="ARBA00022989"/>
    </source>
</evidence>
<keyword evidence="16 21" id="KW-1133">Transmembrane helix</keyword>
<comment type="cofactor">
    <cofactor evidence="1">
        <name>Mg(2+)</name>
        <dbReference type="ChEBI" id="CHEBI:18420"/>
    </cofactor>
</comment>
<proteinExistence type="inferred from homology"/>